<reference evidence="2" key="2">
    <citation type="journal article" date="2022" name="Microbiol. Resour. Announc.">
        <title>Metagenome Sequencing to Explore Phylogenomics of Terrestrial Cyanobacteria.</title>
        <authorList>
            <person name="Ward R.D."/>
            <person name="Stajich J.E."/>
            <person name="Johansen J.R."/>
            <person name="Huntemann M."/>
            <person name="Clum A."/>
            <person name="Foster B."/>
            <person name="Foster B."/>
            <person name="Roux S."/>
            <person name="Palaniappan K."/>
            <person name="Varghese N."/>
            <person name="Mukherjee S."/>
            <person name="Reddy T.B.K."/>
            <person name="Daum C."/>
            <person name="Copeland A."/>
            <person name="Chen I.A."/>
            <person name="Ivanova N.N."/>
            <person name="Kyrpides N.C."/>
            <person name="Shapiro N."/>
            <person name="Eloe-Fadrosh E.A."/>
            <person name="Pietrasiak N."/>
        </authorList>
    </citation>
    <scope>NUCLEOTIDE SEQUENCE</scope>
    <source>
        <strain evidence="2">CPER-KK1</strain>
    </source>
</reference>
<sequence>MSPQKPMKLAGVIPLLVLMLASYPPGVQAELARSLNAPSSGRSLSNIVANTPIHLAQNFPDEGDPKGRRRGGTSRREGCPALKTPITALVPGEETNGTSFLASTVAEYPTFWVYVPELPTNLRSGEFVLQDEEGNDVFRTPLTLQGLPGAIAIDLPSNPQYALKQNSKYHWFFRVYCGDPQNHPEYIFVDAWMQRVALTPDLQRHLQTAKPREYTAYAAHNVWYDAVTNLAELRRTNPDDRVLTEEWTKLLKAVGLEELARAPIVQHYTPE</sequence>
<reference evidence="2" key="1">
    <citation type="submission" date="2021-05" db="EMBL/GenBank/DDBJ databases">
        <authorList>
            <person name="Pietrasiak N."/>
            <person name="Ward R."/>
            <person name="Stajich J.E."/>
            <person name="Kurbessoian T."/>
        </authorList>
    </citation>
    <scope>NUCLEOTIDE SEQUENCE</scope>
    <source>
        <strain evidence="2">CPER-KK1</strain>
    </source>
</reference>
<gene>
    <name evidence="2" type="ORF">KME25_20500</name>
</gene>
<dbReference type="Proteomes" id="UP000753908">
    <property type="component" value="Unassembled WGS sequence"/>
</dbReference>
<accession>A0A951PMQ7</accession>
<evidence type="ECO:0000313" key="2">
    <source>
        <dbReference type="EMBL" id="MBW4546800.1"/>
    </source>
</evidence>
<protein>
    <submittedName>
        <fullName evidence="2">DUF928 domain-containing protein</fullName>
    </submittedName>
</protein>
<feature type="region of interest" description="Disordered" evidence="1">
    <location>
        <begin position="56"/>
        <end position="78"/>
    </location>
</feature>
<dbReference type="Pfam" id="PF06051">
    <property type="entry name" value="DUF928"/>
    <property type="match status" value="1"/>
</dbReference>
<dbReference type="EMBL" id="JAHHIF010000030">
    <property type="protein sequence ID" value="MBW4546800.1"/>
    <property type="molecule type" value="Genomic_DNA"/>
</dbReference>
<dbReference type="AlphaFoldDB" id="A0A951PMQ7"/>
<proteinExistence type="predicted"/>
<dbReference type="InterPro" id="IPR010328">
    <property type="entry name" value="DUF928"/>
</dbReference>
<evidence type="ECO:0000313" key="3">
    <source>
        <dbReference type="Proteomes" id="UP000753908"/>
    </source>
</evidence>
<comment type="caution">
    <text evidence="2">The sequence shown here is derived from an EMBL/GenBank/DDBJ whole genome shotgun (WGS) entry which is preliminary data.</text>
</comment>
<evidence type="ECO:0000256" key="1">
    <source>
        <dbReference type="SAM" id="MobiDB-lite"/>
    </source>
</evidence>
<organism evidence="2 3">
    <name type="scientific">Symplocastrum torsivum CPER-KK1</name>
    <dbReference type="NCBI Taxonomy" id="450513"/>
    <lineage>
        <taxon>Bacteria</taxon>
        <taxon>Bacillati</taxon>
        <taxon>Cyanobacteriota</taxon>
        <taxon>Cyanophyceae</taxon>
        <taxon>Oscillatoriophycideae</taxon>
        <taxon>Oscillatoriales</taxon>
        <taxon>Microcoleaceae</taxon>
        <taxon>Symplocastrum</taxon>
    </lineage>
</organism>
<name>A0A951PMQ7_9CYAN</name>